<dbReference type="InterPro" id="IPR001849">
    <property type="entry name" value="PH_domain"/>
</dbReference>
<proteinExistence type="inferred from homology"/>
<evidence type="ECO:0000259" key="6">
    <source>
        <dbReference type="PROSITE" id="PS50001"/>
    </source>
</evidence>
<dbReference type="PANTHER" id="PTHR10872">
    <property type="entry name" value="SH2B ADAPTER PROTEIN"/>
    <property type="match status" value="1"/>
</dbReference>
<dbReference type="CDD" id="cd10346">
    <property type="entry name" value="SH2_SH2B_family"/>
    <property type="match status" value="1"/>
</dbReference>
<evidence type="ECO:0000256" key="5">
    <source>
        <dbReference type="SAM" id="MobiDB-lite"/>
    </source>
</evidence>
<dbReference type="Pfam" id="PF00017">
    <property type="entry name" value="SH2"/>
    <property type="match status" value="1"/>
</dbReference>
<evidence type="ECO:0000259" key="7">
    <source>
        <dbReference type="PROSITE" id="PS50003"/>
    </source>
</evidence>
<name>A0ABM1BPJ6_LIMPO</name>
<keyword evidence="3 4" id="KW-0727">SH2 domain</keyword>
<keyword evidence="8" id="KW-1185">Reference proteome</keyword>
<dbReference type="InterPro" id="IPR011993">
    <property type="entry name" value="PH-like_dom_sf"/>
</dbReference>
<feature type="region of interest" description="Disordered" evidence="5">
    <location>
        <begin position="263"/>
        <end position="299"/>
    </location>
</feature>
<dbReference type="SMART" id="SM00252">
    <property type="entry name" value="SH2"/>
    <property type="match status" value="1"/>
</dbReference>
<feature type="region of interest" description="Disordered" evidence="5">
    <location>
        <begin position="75"/>
        <end position="117"/>
    </location>
</feature>
<keyword evidence="2" id="KW-0597">Phosphoprotein</keyword>
<dbReference type="PRINTS" id="PR00401">
    <property type="entry name" value="SH2DOMAIN"/>
</dbReference>
<feature type="compositionally biased region" description="Polar residues" evidence="5">
    <location>
        <begin position="263"/>
        <end position="280"/>
    </location>
</feature>
<dbReference type="Proteomes" id="UP000694941">
    <property type="component" value="Unplaced"/>
</dbReference>
<feature type="domain" description="PH" evidence="7">
    <location>
        <begin position="1"/>
        <end position="62"/>
    </location>
</feature>
<evidence type="ECO:0000313" key="8">
    <source>
        <dbReference type="Proteomes" id="UP000694941"/>
    </source>
</evidence>
<sequence length="342" mass="37989">MKPRSGVFCFLVNEARETTALEMPDHENTFVLKAEHCMEYVIEVHDAEDMKSWLTTIKYCMHHLGNVTEEAVSRLPSVPSDSLTRLRERQSAPVTSKKNEETTPEVSPEPPPDLPPRGVAIVGVTPAVGGGELGTSPRLEREIAGEQVPDIYQTLKEYPWFHGMLSRSDAAQLVLREGLVGHGVFLVRQSETRKGEYVLTFNFQGRAKHLRMTINTEGQCRVQHLWFQAIFDMLEHFRVHPIPLESGGASDVTLTEYVVNTEGTQQSTSVSHPTRGSPSHSEGVRTGTPGQSRVPSIPELHDVITYGGSVRVRTQSLETLHVNPQQQAAVSGRAIENTYSFV</sequence>
<organism evidence="8 9">
    <name type="scientific">Limulus polyphemus</name>
    <name type="common">Atlantic horseshoe crab</name>
    <dbReference type="NCBI Taxonomy" id="6850"/>
    <lineage>
        <taxon>Eukaryota</taxon>
        <taxon>Metazoa</taxon>
        <taxon>Ecdysozoa</taxon>
        <taxon>Arthropoda</taxon>
        <taxon>Chelicerata</taxon>
        <taxon>Merostomata</taxon>
        <taxon>Xiphosura</taxon>
        <taxon>Limulidae</taxon>
        <taxon>Limulus</taxon>
    </lineage>
</organism>
<evidence type="ECO:0000256" key="2">
    <source>
        <dbReference type="ARBA" id="ARBA00022553"/>
    </source>
</evidence>
<dbReference type="PANTHER" id="PTHR10872:SF2">
    <property type="entry name" value="LNK, ISOFORM D"/>
    <property type="match status" value="1"/>
</dbReference>
<dbReference type="InterPro" id="IPR035057">
    <property type="entry name" value="SH2B1_SH2"/>
</dbReference>
<dbReference type="RefSeq" id="XP_013786195.2">
    <property type="nucleotide sequence ID" value="XM_013930741.2"/>
</dbReference>
<gene>
    <name evidence="9" type="primary">LOC106470202</name>
</gene>
<evidence type="ECO:0000313" key="9">
    <source>
        <dbReference type="RefSeq" id="XP_013786195.2"/>
    </source>
</evidence>
<dbReference type="SUPFAM" id="SSF50729">
    <property type="entry name" value="PH domain-like"/>
    <property type="match status" value="1"/>
</dbReference>
<dbReference type="GeneID" id="106470202"/>
<dbReference type="Gene3D" id="2.30.29.30">
    <property type="entry name" value="Pleckstrin-homology domain (PH domain)/Phosphotyrosine-binding domain (PTB)"/>
    <property type="match status" value="1"/>
</dbReference>
<reference evidence="9" key="1">
    <citation type="submission" date="2025-08" db="UniProtKB">
        <authorList>
            <consortium name="RefSeq"/>
        </authorList>
    </citation>
    <scope>IDENTIFICATION</scope>
    <source>
        <tissue evidence="9">Muscle</tissue>
    </source>
</reference>
<dbReference type="PROSITE" id="PS50001">
    <property type="entry name" value="SH2"/>
    <property type="match status" value="1"/>
</dbReference>
<comment type="similarity">
    <text evidence="1">Belongs to the SH2B adapter family.</text>
</comment>
<dbReference type="InterPro" id="IPR000980">
    <property type="entry name" value="SH2"/>
</dbReference>
<evidence type="ECO:0000256" key="4">
    <source>
        <dbReference type="PROSITE-ProRule" id="PRU00191"/>
    </source>
</evidence>
<dbReference type="PROSITE" id="PS50003">
    <property type="entry name" value="PH_DOMAIN"/>
    <property type="match status" value="1"/>
</dbReference>
<dbReference type="InterPro" id="IPR036860">
    <property type="entry name" value="SH2_dom_sf"/>
</dbReference>
<protein>
    <submittedName>
        <fullName evidence="9">SH2B adapter protein 1-like</fullName>
    </submittedName>
</protein>
<dbReference type="InterPro" id="IPR030523">
    <property type="entry name" value="SH2B"/>
</dbReference>
<feature type="domain" description="SH2" evidence="6">
    <location>
        <begin position="160"/>
        <end position="258"/>
    </location>
</feature>
<evidence type="ECO:0000256" key="3">
    <source>
        <dbReference type="ARBA" id="ARBA00022999"/>
    </source>
</evidence>
<accession>A0ABM1BPJ6</accession>
<evidence type="ECO:0000256" key="1">
    <source>
        <dbReference type="ARBA" id="ARBA00010220"/>
    </source>
</evidence>
<dbReference type="Gene3D" id="3.30.505.10">
    <property type="entry name" value="SH2 domain"/>
    <property type="match status" value="1"/>
</dbReference>
<dbReference type="SUPFAM" id="SSF55550">
    <property type="entry name" value="SH2 domain"/>
    <property type="match status" value="1"/>
</dbReference>